<evidence type="ECO:0000313" key="1">
    <source>
        <dbReference type="EMBL" id="KOO28896.1"/>
    </source>
</evidence>
<proteinExistence type="predicted"/>
<dbReference type="EMBL" id="JWZX01002497">
    <property type="protein sequence ID" value="KOO28896.1"/>
    <property type="molecule type" value="Genomic_DNA"/>
</dbReference>
<accession>A0A0M0JQM1</accession>
<dbReference type="Proteomes" id="UP000037460">
    <property type="component" value="Unassembled WGS sequence"/>
</dbReference>
<gene>
    <name evidence="1" type="ORF">Ctob_008982</name>
</gene>
<protein>
    <submittedName>
        <fullName evidence="1">Uncharacterized protein</fullName>
    </submittedName>
</protein>
<evidence type="ECO:0000313" key="2">
    <source>
        <dbReference type="Proteomes" id="UP000037460"/>
    </source>
</evidence>
<comment type="caution">
    <text evidence="1">The sequence shown here is derived from an EMBL/GenBank/DDBJ whole genome shotgun (WGS) entry which is preliminary data.</text>
</comment>
<dbReference type="OrthoDB" id="10449111at2759"/>
<keyword evidence="2" id="KW-1185">Reference proteome</keyword>
<reference evidence="2" key="1">
    <citation type="journal article" date="2015" name="PLoS Genet.">
        <title>Genome Sequence and Transcriptome Analyses of Chrysochromulina tobin: Metabolic Tools for Enhanced Algal Fitness in the Prominent Order Prymnesiales (Haptophyceae).</title>
        <authorList>
            <person name="Hovde B.T."/>
            <person name="Deodato C.R."/>
            <person name="Hunsperger H.M."/>
            <person name="Ryken S.A."/>
            <person name="Yost W."/>
            <person name="Jha R.K."/>
            <person name="Patterson J."/>
            <person name="Monnat R.J. Jr."/>
            <person name="Barlow S.B."/>
            <person name="Starkenburg S.R."/>
            <person name="Cattolico R.A."/>
        </authorList>
    </citation>
    <scope>NUCLEOTIDE SEQUENCE</scope>
    <source>
        <strain evidence="2">CCMP291</strain>
    </source>
</reference>
<dbReference type="AlphaFoldDB" id="A0A0M0JQM1"/>
<name>A0A0M0JQM1_9EUKA</name>
<organism evidence="1 2">
    <name type="scientific">Chrysochromulina tobinii</name>
    <dbReference type="NCBI Taxonomy" id="1460289"/>
    <lineage>
        <taxon>Eukaryota</taxon>
        <taxon>Haptista</taxon>
        <taxon>Haptophyta</taxon>
        <taxon>Prymnesiophyceae</taxon>
        <taxon>Prymnesiales</taxon>
        <taxon>Chrysochromulinaceae</taxon>
        <taxon>Chrysochromulina</taxon>
    </lineage>
</organism>
<sequence length="119" mass="13519">MWQQLASYTPVGKMEMKRLIFRTEGATFVDVRDAIASHREEAGGNGIVTLLLERMVNATAPLNTSRESMPPRLEPLFDVIARDLKKKRVEDELTKQVEGMSAAERTQRLLELGFDVRDE</sequence>